<dbReference type="Proteomes" id="UP001213039">
    <property type="component" value="Chromosome"/>
</dbReference>
<sequence length="147" mass="18136">MSSKTESHFYVSPDFGNYNKDINISSLKVFKNNRVVKKYQRFRKLICWSFKRSHWRKRFYWKCNGVYRENFNKKSNMNKLWSFCWVKDYFERINAFKNVNYRMANAWVSGVNKYKDSDRGNQYIVSRYFKNVNILWSDPQHQNFLNI</sequence>
<evidence type="ECO:0000313" key="1">
    <source>
        <dbReference type="EMBL" id="WBP84213.1"/>
    </source>
</evidence>
<gene>
    <name evidence="1" type="ORF">Me_995_000176</name>
</gene>
<protein>
    <submittedName>
        <fullName evidence="1">Uncharacterized protein</fullName>
    </submittedName>
</protein>
<proteinExistence type="predicted"/>
<accession>A0ACD4PJ78</accession>
<dbReference type="EMBL" id="CP114370">
    <property type="protein sequence ID" value="WBP84213.1"/>
    <property type="molecule type" value="Genomic_DNA"/>
</dbReference>
<reference evidence="1" key="1">
    <citation type="submission" date="2022-12" db="EMBL/GenBank/DDBJ databases">
        <authorList>
            <consortium name="Asia Pacific Centre for Animal Health"/>
            <person name="Klose S.M."/>
            <person name="Legione A.R."/>
            <person name="Monotti I."/>
            <person name="Bushell R."/>
            <person name="Marenda M.S."/>
            <person name="Sugiyama T."/>
            <person name="Browning G.F."/>
            <person name="Vaz P.K."/>
        </authorList>
    </citation>
    <scope>NUCLEOTIDE SEQUENCE</scope>
    <source>
        <strain evidence="1">Felid995</strain>
    </source>
</reference>
<evidence type="ECO:0000313" key="2">
    <source>
        <dbReference type="Proteomes" id="UP001213039"/>
    </source>
</evidence>
<organism evidence="1 2">
    <name type="scientific">Mycoplasmopsis edwardii</name>
    <dbReference type="NCBI Taxonomy" id="53558"/>
    <lineage>
        <taxon>Bacteria</taxon>
        <taxon>Bacillati</taxon>
        <taxon>Mycoplasmatota</taxon>
        <taxon>Mycoplasmoidales</taxon>
        <taxon>Metamycoplasmataceae</taxon>
        <taxon>Mycoplasmopsis</taxon>
    </lineage>
</organism>
<name>A0ACD4PJ78_9BACT</name>
<keyword evidence="2" id="KW-1185">Reference proteome</keyword>